<feature type="compositionally biased region" description="Low complexity" evidence="1">
    <location>
        <begin position="366"/>
        <end position="384"/>
    </location>
</feature>
<feature type="compositionally biased region" description="Acidic residues" evidence="1">
    <location>
        <begin position="527"/>
        <end position="540"/>
    </location>
</feature>
<feature type="region of interest" description="Disordered" evidence="1">
    <location>
        <begin position="281"/>
        <end position="300"/>
    </location>
</feature>
<feature type="compositionally biased region" description="Polar residues" evidence="1">
    <location>
        <begin position="682"/>
        <end position="706"/>
    </location>
</feature>
<feature type="region of interest" description="Disordered" evidence="1">
    <location>
        <begin position="483"/>
        <end position="555"/>
    </location>
</feature>
<dbReference type="EMBL" id="LN483166">
    <property type="protein sequence ID" value="CED84631.1"/>
    <property type="molecule type" value="Genomic_DNA"/>
</dbReference>
<protein>
    <submittedName>
        <fullName evidence="2">Uncharacterized protein</fullName>
    </submittedName>
</protein>
<feature type="region of interest" description="Disordered" evidence="1">
    <location>
        <begin position="905"/>
        <end position="925"/>
    </location>
</feature>
<feature type="region of interest" description="Disordered" evidence="1">
    <location>
        <begin position="1273"/>
        <end position="1296"/>
    </location>
</feature>
<feature type="region of interest" description="Disordered" evidence="1">
    <location>
        <begin position="1062"/>
        <end position="1115"/>
    </location>
</feature>
<feature type="region of interest" description="Disordered" evidence="1">
    <location>
        <begin position="1"/>
        <end position="85"/>
    </location>
</feature>
<feature type="region of interest" description="Disordered" evidence="1">
    <location>
        <begin position="682"/>
        <end position="724"/>
    </location>
</feature>
<evidence type="ECO:0000256" key="1">
    <source>
        <dbReference type="SAM" id="MobiDB-lite"/>
    </source>
</evidence>
<feature type="compositionally biased region" description="Basic and acidic residues" evidence="1">
    <location>
        <begin position="60"/>
        <end position="76"/>
    </location>
</feature>
<reference evidence="2" key="1">
    <citation type="submission" date="2014-08" db="EMBL/GenBank/DDBJ databases">
        <authorList>
            <person name="Sharma Rahul"/>
            <person name="Thines Marco"/>
        </authorList>
    </citation>
    <scope>NUCLEOTIDE SEQUENCE</scope>
</reference>
<feature type="region of interest" description="Disordered" evidence="1">
    <location>
        <begin position="961"/>
        <end position="990"/>
    </location>
</feature>
<feature type="compositionally biased region" description="Polar residues" evidence="1">
    <location>
        <begin position="394"/>
        <end position="412"/>
    </location>
</feature>
<feature type="compositionally biased region" description="Polar residues" evidence="1">
    <location>
        <begin position="39"/>
        <end position="59"/>
    </location>
</feature>
<accession>A0A0F7ST28</accession>
<feature type="region of interest" description="Disordered" evidence="1">
    <location>
        <begin position="122"/>
        <end position="141"/>
    </location>
</feature>
<sequence length="1296" mass="139779">MNSQAPILMSAETAWPRRPTPRKTPYTSPQSGDQGVPEASTSVGPTSLSLSSFYDNENFNDYKDSSTKLSPRETPRWKQNLDPTSRLDPQKIARIAQAFGVNLSLPQSRSLDSRSSFLSSLALPSTSSGRHSQQRSVSASSSLLTTHSVGSISRAPSPLLSPAKSAVYVTSSPRRVVLKPKHLVCVSPPANLKSRYPQALLLLQPTYKAQLEIIAREYRLPTTVGLVLFLVINTLPLEEYASIEGMNQAKKHKPKKTKMRIGQDTWVSLWGDVFDSSSAYHHQGSDGNATASPESVTRSLPASHLTPLTAVHSHNHSLETLSPTYSASHASSSNVPPGYSHTIDHIPPFSRLSPSQTNNPYPQLGSPGRSLLHRSPSSLSPASLTKRKRPPISLSRQPANHTPTPASDPLASTSLNQTFQAAQPLSATHFLAPPVGEDSGWTPNLKPPELRIVGSLEFGIDGDRAGEWWDAWIKKKGISVDVREEGVDSEDDEEPVASSEKGVQTTLSKFSGVDSQDKEHSSFGDSFDADDGYAQLEDEDESKHEEERGGEIDDLLEGMLPSDELEWIHLRDSRNPSSAFGKGRGDLPLSAKDLSFPLSSSFDNLSAPFDRADSDEDETDEFTLNAREVNSMLAAHPNHPISVGFNPVSSSSDAREVSAPRRLKNTNLTLDLDSNTSAFTTLLNPTTSPHVASSVLGSSTRSNLDNSHPKALGDGSEQTLSPTSDASAVELAYLKRRAVAKSVGTEGSLTTETMDSVQTSPFGTGDDEYEVGNRGSALLMHDKLNDLENILRSLSPRDLSVPSRSHALFTSLAGQKDQALLFPARIDASDPMDRMAQSVKLDSSVMIHPPGNGVSHDLPSGSSSIQSINGNEKDSSSTPISPTVSTINHDSLFNGSLLSTRNTSFPAQLPRASSHRSLEDTDTLSVKSRHSDRLWAFPREKGSPMHSSHDLLAEKVFDLNEHAGSSETSSSPLPSPQRPRMSSSKSSKGFRGFRWVRSSEDASPPLPAEISALIMVRPDMPVGSNTFPLSGATTDLNDHYRYGESSSPLVNQFGQRMDITPDMSSSGFGEPIALPSPTSPKDGRGSAGHSSRKRFKAPFSPGHLFGSKSHKHRPPMEISAPELISIYNQTSNGPPGMTAFHHRSRSEHEVSQRMSGSSSMQALQRQQQQHPGKFSFTSPPTSPNSISSPSSPRTVRRKPVPGMPSASPSIASLSQQMHRMSSASEESAFSPRLGTSTGSGIEPFTLAPPLPDSPLKTMGLSAQMEEADQKGRIVGLGFTRPPYVTNPGLDEPEGLA</sequence>
<feature type="region of interest" description="Disordered" evidence="1">
    <location>
        <begin position="844"/>
        <end position="886"/>
    </location>
</feature>
<feature type="compositionally biased region" description="Low complexity" evidence="1">
    <location>
        <begin position="1161"/>
        <end position="1193"/>
    </location>
</feature>
<feature type="compositionally biased region" description="Low complexity" evidence="1">
    <location>
        <begin position="965"/>
        <end position="987"/>
    </location>
</feature>
<feature type="compositionally biased region" description="Polar residues" evidence="1">
    <location>
        <begin position="352"/>
        <end position="361"/>
    </location>
</feature>
<proteinExistence type="predicted"/>
<evidence type="ECO:0000313" key="2">
    <source>
        <dbReference type="EMBL" id="CED84631.1"/>
    </source>
</evidence>
<name>A0A0F7ST28_PHARH</name>
<organism evidence="2">
    <name type="scientific">Phaffia rhodozyma</name>
    <name type="common">Yeast</name>
    <name type="synonym">Xanthophyllomyces dendrorhous</name>
    <dbReference type="NCBI Taxonomy" id="264483"/>
    <lineage>
        <taxon>Eukaryota</taxon>
        <taxon>Fungi</taxon>
        <taxon>Dikarya</taxon>
        <taxon>Basidiomycota</taxon>
        <taxon>Agaricomycotina</taxon>
        <taxon>Tremellomycetes</taxon>
        <taxon>Cystofilobasidiales</taxon>
        <taxon>Mrakiaceae</taxon>
        <taxon>Phaffia</taxon>
    </lineage>
</organism>
<feature type="compositionally biased region" description="Low complexity" evidence="1">
    <location>
        <begin position="860"/>
        <end position="886"/>
    </location>
</feature>
<feature type="region of interest" description="Disordered" evidence="1">
    <location>
        <begin position="324"/>
        <end position="412"/>
    </location>
</feature>
<feature type="compositionally biased region" description="Polar residues" evidence="1">
    <location>
        <begin position="1206"/>
        <end position="1239"/>
    </location>
</feature>
<feature type="compositionally biased region" description="Basic and acidic residues" evidence="1">
    <location>
        <begin position="541"/>
        <end position="551"/>
    </location>
</feature>
<feature type="region of interest" description="Disordered" evidence="1">
    <location>
        <begin position="1127"/>
        <end position="1257"/>
    </location>
</feature>